<protein>
    <submittedName>
        <fullName evidence="2">Uncharacterized protein</fullName>
    </submittedName>
</protein>
<evidence type="ECO:0000313" key="2">
    <source>
        <dbReference type="EMBL" id="NVK81836.1"/>
    </source>
</evidence>
<dbReference type="Pfam" id="PF20117">
    <property type="entry name" value="DUF6507"/>
    <property type="match status" value="1"/>
</dbReference>
<reference evidence="2 3" key="1">
    <citation type="submission" date="2020-04" db="EMBL/GenBank/DDBJ databases">
        <title>Draft Genome Sequence of Streptomyces morookaense DSM 40503, an 8-azaguanine-producing strain.</title>
        <authorList>
            <person name="Qi J."/>
            <person name="Gao J.-M."/>
        </authorList>
    </citation>
    <scope>NUCLEOTIDE SEQUENCE [LARGE SCALE GENOMIC DNA]</scope>
    <source>
        <strain evidence="2 3">DSM 40503</strain>
    </source>
</reference>
<accession>A0A7Y7BB13</accession>
<sequence length="130" mass="13547">MARWDVEPGTVRTVVGNTAKAAGELQGPAESYAKHVQSAATNAGSLVGPCEAPGGLVGPALVAWANGMTPDLEFMAERTQRTLEGALLAVGAYEDGDQEMAERLERAAIEGRDPKDILGEAETPGGRKRS</sequence>
<proteinExistence type="predicted"/>
<evidence type="ECO:0000256" key="1">
    <source>
        <dbReference type="SAM" id="MobiDB-lite"/>
    </source>
</evidence>
<organism evidence="2 3">
    <name type="scientific">Streptomyces morookaense</name>
    <name type="common">Streptoverticillium morookaense</name>
    <dbReference type="NCBI Taxonomy" id="1970"/>
    <lineage>
        <taxon>Bacteria</taxon>
        <taxon>Bacillati</taxon>
        <taxon>Actinomycetota</taxon>
        <taxon>Actinomycetes</taxon>
        <taxon>Kitasatosporales</taxon>
        <taxon>Streptomycetaceae</taxon>
        <taxon>Streptomyces</taxon>
    </lineage>
</organism>
<feature type="region of interest" description="Disordered" evidence="1">
    <location>
        <begin position="107"/>
        <end position="130"/>
    </location>
</feature>
<dbReference type="AlphaFoldDB" id="A0A7Y7BB13"/>
<dbReference type="RefSeq" id="WP_171086929.1">
    <property type="nucleotide sequence ID" value="NZ_BNBU01000002.1"/>
</dbReference>
<feature type="compositionally biased region" description="Basic and acidic residues" evidence="1">
    <location>
        <begin position="107"/>
        <end position="118"/>
    </location>
</feature>
<name>A0A7Y7BB13_STRMO</name>
<dbReference type="InterPro" id="IPR045436">
    <property type="entry name" value="DUF6507"/>
</dbReference>
<comment type="caution">
    <text evidence="2">The sequence shown here is derived from an EMBL/GenBank/DDBJ whole genome shotgun (WGS) entry which is preliminary data.</text>
</comment>
<dbReference type="Proteomes" id="UP000587462">
    <property type="component" value="Unassembled WGS sequence"/>
</dbReference>
<gene>
    <name evidence="2" type="ORF">HG542_29930</name>
</gene>
<keyword evidence="3" id="KW-1185">Reference proteome</keyword>
<evidence type="ECO:0000313" key="3">
    <source>
        <dbReference type="Proteomes" id="UP000587462"/>
    </source>
</evidence>
<dbReference type="EMBL" id="JABBXF010000095">
    <property type="protein sequence ID" value="NVK81836.1"/>
    <property type="molecule type" value="Genomic_DNA"/>
</dbReference>